<dbReference type="Proteomes" id="UP000440732">
    <property type="component" value="Unassembled WGS sequence"/>
</dbReference>
<comment type="caution">
    <text evidence="2">The sequence shown here is derived from an EMBL/GenBank/DDBJ whole genome shotgun (WGS) entry which is preliminary data.</text>
</comment>
<evidence type="ECO:0000256" key="1">
    <source>
        <dbReference type="SAM" id="Coils"/>
    </source>
</evidence>
<accession>A0A6A3RV64</accession>
<protein>
    <submittedName>
        <fullName evidence="2">Uncharacterized protein</fullName>
    </submittedName>
</protein>
<evidence type="ECO:0000313" key="4">
    <source>
        <dbReference type="Proteomes" id="UP000440732"/>
    </source>
</evidence>
<evidence type="ECO:0000313" key="2">
    <source>
        <dbReference type="EMBL" id="KAE9103694.1"/>
    </source>
</evidence>
<gene>
    <name evidence="3" type="ORF">PF004_g21622</name>
    <name evidence="2" type="ORF">PF006_g22105</name>
</gene>
<sequence length="363" mass="41452">MSHLMKTIRWMDTFESLLTDLEDYVKYVEESEDRNLEKILDDNLRLLREATFTNVSDVKTPLGYDNSGYDELQKLHDEAEAAFQSYGEAYSQLEKNLSDFNKTNSEADKQAVRASRSAVKATKAAYSIKVRAYNDKLRELEEVNQMSYNDNPLSASVRAKVERANARAHFKHLPQGSGLKRKLKGRGLKGAGVAPLEGVVRRGRTYNLNEIQGLATPSAYTYKQLGSKYIRIPDLDAKTLVIVQPNRRKCGPKCQISDSLQSMIKTLIYKQHIDQAAYDKLSIDDKKLFKEILAITHLQYNFHDKLTDPLETLRAEYDKLKGGMELGNDNPSIIKQLKSLTVDMYSNRLIDDKEFKQIITRLL</sequence>
<evidence type="ECO:0000313" key="3">
    <source>
        <dbReference type="EMBL" id="KAE9191375.1"/>
    </source>
</evidence>
<reference evidence="2 4" key="1">
    <citation type="submission" date="2018-08" db="EMBL/GenBank/DDBJ databases">
        <title>Genomic investigation of the strawberry pathogen Phytophthora fragariae indicates pathogenicity is determined by transcriptional variation in three key races.</title>
        <authorList>
            <person name="Adams T.M."/>
            <person name="Armitage A.D."/>
            <person name="Sobczyk M.K."/>
            <person name="Bates H.J."/>
            <person name="Dunwell J.M."/>
            <person name="Nellist C.F."/>
            <person name="Harrison R.J."/>
        </authorList>
    </citation>
    <scope>NUCLEOTIDE SEQUENCE [LARGE SCALE GENOMIC DNA]</scope>
    <source>
        <strain evidence="3 5">BC-23</strain>
        <strain evidence="2 4">NOV-5</strain>
    </source>
</reference>
<dbReference type="Proteomes" id="UP000476176">
    <property type="component" value="Unassembled WGS sequence"/>
</dbReference>
<evidence type="ECO:0000313" key="5">
    <source>
        <dbReference type="Proteomes" id="UP000476176"/>
    </source>
</evidence>
<dbReference type="EMBL" id="QXGA01002111">
    <property type="protein sequence ID" value="KAE9103694.1"/>
    <property type="molecule type" value="Genomic_DNA"/>
</dbReference>
<organism evidence="2 4">
    <name type="scientific">Phytophthora fragariae</name>
    <dbReference type="NCBI Taxonomy" id="53985"/>
    <lineage>
        <taxon>Eukaryota</taxon>
        <taxon>Sar</taxon>
        <taxon>Stramenopiles</taxon>
        <taxon>Oomycota</taxon>
        <taxon>Peronosporomycetes</taxon>
        <taxon>Peronosporales</taxon>
        <taxon>Peronosporaceae</taxon>
        <taxon>Phytophthora</taxon>
    </lineage>
</organism>
<name>A0A6A3RV64_9STRA</name>
<dbReference type="AlphaFoldDB" id="A0A6A3RV64"/>
<dbReference type="EMBL" id="QXGC01002065">
    <property type="protein sequence ID" value="KAE9191375.1"/>
    <property type="molecule type" value="Genomic_DNA"/>
</dbReference>
<feature type="coiled-coil region" evidence="1">
    <location>
        <begin position="76"/>
        <end position="143"/>
    </location>
</feature>
<keyword evidence="1" id="KW-0175">Coiled coil</keyword>
<proteinExistence type="predicted"/>